<protein>
    <recommendedName>
        <fullName evidence="12">mRNA-capping enzyme</fullName>
    </recommendedName>
    <domain>
        <recommendedName>
            <fullName evidence="12">mRNA 5'-triphosphate monophosphatase</fullName>
            <ecNumber evidence="12">3.6.1.74</ecNumber>
        </recommendedName>
        <alternativeName>
            <fullName evidence="12">mRNA 5'-phosphatase</fullName>
        </alternativeName>
    </domain>
    <domain>
        <recommendedName>
            <fullName evidence="12">mRNA guanylyltransferase</fullName>
            <ecNumber evidence="12">2.7.7.50</ecNumber>
        </recommendedName>
        <alternativeName>
            <fullName evidence="12">GTP--RNA guanylyltransferase</fullName>
            <shortName evidence="12">GTase</shortName>
        </alternativeName>
    </domain>
</protein>
<dbReference type="InterPro" id="IPR017074">
    <property type="entry name" value="mRNA_cap_enz_bifunc"/>
</dbReference>
<sequence length="633" mass="73433">MQLQQQQHHNQQQEIKVPPKWLHCPRRSTLISDKFMVFKTPLDEKYNRELPNEYRFNLKMVFESVANMKLTMGLIIDLTNSTNFYNVNHVKDIYDCEYLKLSCEGFSEAPTEEITSKFYAVCKEFIEQNPTKIIGVHCTHGYNRSGFLVASYLVEVDNLSLEMALNLFNDARPPGIYKQDYLDEICKRFGQSSSAQKAPQLPTWYTDSDYVARDDDGNVVLGNSYSKIKICKGENLFMDGKVAGVITVKDDKEISRVQEKIKVMCKTQSRIFPGTHPVSMNQKNISFLTERPYKVSWKADGVRYMMLVENKDNIFMVNRDNTVFQVVQKLTFKKRKDSKANLIDTLLDGEMVLDHICDKTIPRYLIHDIIRIDGNNVGRWNFDKRLMCIMKDIIEPRNECKVNKSTEPFSVRAKPFWSITHSKSLLDGSFATKVCHEVDGLIFQPVDMGYKMGQCKEILRWKPPQVNSVDFKLSLRTEIKEGMLPNFIGDLYASGLNRPFAILSSKMTKAMRNLDQKIIECKWENGWVFIRQRTDKSFPNNYETVKAVCESISHPVSKEQLYELIDTKRYDLNIKRIAKPNETSLQRNQQNPENLTQINNDDNHRSKGQKRSHNHNKSTENDMQPAKIQKLSP</sequence>
<evidence type="ECO:0000256" key="5">
    <source>
        <dbReference type="ARBA" id="ARBA00022741"/>
    </source>
</evidence>
<dbReference type="FunFam" id="2.40.50.140:FF:000291">
    <property type="entry name" value="mRNA-capping enzyme"/>
    <property type="match status" value="1"/>
</dbReference>
<keyword evidence="7" id="KW-0904">Protein phosphatase</keyword>
<keyword evidence="6 12" id="KW-0378">Hydrolase</keyword>
<feature type="domain" description="Tyrosine-protein phosphatase" evidence="17">
    <location>
        <begin position="45"/>
        <end position="195"/>
    </location>
</feature>
<dbReference type="CTD" id="20215671"/>
<dbReference type="Gene3D" id="3.30.470.30">
    <property type="entry name" value="DNA ligase/mRNA capping enzyme"/>
    <property type="match status" value="1"/>
</dbReference>
<keyword evidence="8 12" id="KW-0506">mRNA capping</keyword>
<feature type="binding site" evidence="15">
    <location>
        <begin position="531"/>
        <end position="536"/>
    </location>
    <ligand>
        <name>GTP</name>
        <dbReference type="ChEBI" id="CHEBI:37565"/>
    </ligand>
</feature>
<keyword evidence="2 12" id="KW-0507">mRNA processing</keyword>
<evidence type="ECO:0000259" key="17">
    <source>
        <dbReference type="PROSITE" id="PS50054"/>
    </source>
</evidence>
<evidence type="ECO:0000256" key="14">
    <source>
        <dbReference type="PIRSR" id="PIRSR036958-2"/>
    </source>
</evidence>
<dbReference type="GeneID" id="20215671"/>
<dbReference type="SUPFAM" id="SSF56091">
    <property type="entry name" value="DNA ligase/mRNA capping enzyme, catalytic domain"/>
    <property type="match status" value="1"/>
</dbReference>
<organism evidence="20 21">
    <name type="scientific">Helobdella robusta</name>
    <name type="common">Californian leech</name>
    <dbReference type="NCBI Taxonomy" id="6412"/>
    <lineage>
        <taxon>Eukaryota</taxon>
        <taxon>Metazoa</taxon>
        <taxon>Spiralia</taxon>
        <taxon>Lophotrochozoa</taxon>
        <taxon>Annelida</taxon>
        <taxon>Clitellata</taxon>
        <taxon>Hirudinea</taxon>
        <taxon>Rhynchobdellida</taxon>
        <taxon>Glossiphoniidae</taxon>
        <taxon>Helobdella</taxon>
    </lineage>
</organism>
<dbReference type="PROSITE" id="PS50056">
    <property type="entry name" value="TYR_PHOSPHATASE_2"/>
    <property type="match status" value="1"/>
</dbReference>
<comment type="subcellular location">
    <subcellularLocation>
        <location evidence="1 12">Nucleus</location>
    </subcellularLocation>
</comment>
<evidence type="ECO:0000256" key="13">
    <source>
        <dbReference type="PIRSR" id="PIRSR036958-1"/>
    </source>
</evidence>
<dbReference type="KEGG" id="hro:HELRODRAFT_79299"/>
<evidence type="ECO:0000256" key="4">
    <source>
        <dbReference type="ARBA" id="ARBA00022695"/>
    </source>
</evidence>
<keyword evidence="4 12" id="KW-0548">Nucleotidyltransferase</keyword>
<dbReference type="Pfam" id="PF00782">
    <property type="entry name" value="DSPc"/>
    <property type="match status" value="1"/>
</dbReference>
<dbReference type="STRING" id="6412.T1G3M3"/>
<dbReference type="GO" id="GO:0005525">
    <property type="term" value="F:GTP binding"/>
    <property type="evidence" value="ECO:0007669"/>
    <property type="project" value="UniProtKB-UniRule"/>
</dbReference>
<dbReference type="EC" id="2.7.7.50" evidence="12"/>
<comment type="similarity">
    <text evidence="12">In the C-terminal section; belongs to the eukaryotic GTase family.</text>
</comment>
<evidence type="ECO:0000256" key="9">
    <source>
        <dbReference type="ARBA" id="ARBA00023134"/>
    </source>
</evidence>
<dbReference type="OrthoDB" id="200924at2759"/>
<reference evidence="19 21" key="2">
    <citation type="journal article" date="2013" name="Nature">
        <title>Insights into bilaterian evolution from three spiralian genomes.</title>
        <authorList>
            <person name="Simakov O."/>
            <person name="Marletaz F."/>
            <person name="Cho S.J."/>
            <person name="Edsinger-Gonzales E."/>
            <person name="Havlak P."/>
            <person name="Hellsten U."/>
            <person name="Kuo D.H."/>
            <person name="Larsson T."/>
            <person name="Lv J."/>
            <person name="Arendt D."/>
            <person name="Savage R."/>
            <person name="Osoegawa K."/>
            <person name="de Jong P."/>
            <person name="Grimwood J."/>
            <person name="Chapman J.A."/>
            <person name="Shapiro H."/>
            <person name="Aerts A."/>
            <person name="Otillar R.P."/>
            <person name="Terry A.Y."/>
            <person name="Boore J.L."/>
            <person name="Grigoriev I.V."/>
            <person name="Lindberg D.R."/>
            <person name="Seaver E.C."/>
            <person name="Weisblat D.A."/>
            <person name="Putnam N.H."/>
            <person name="Rokhsar D.S."/>
        </authorList>
    </citation>
    <scope>NUCLEOTIDE SEQUENCE</scope>
</reference>
<dbReference type="EMBL" id="AMQM01004300">
    <property type="status" value="NOT_ANNOTATED_CDS"/>
    <property type="molecule type" value="Genomic_DNA"/>
</dbReference>
<evidence type="ECO:0000259" key="18">
    <source>
        <dbReference type="PROSITE" id="PS50056"/>
    </source>
</evidence>
<evidence type="ECO:0000256" key="15">
    <source>
        <dbReference type="PIRSR" id="PIRSR036958-3"/>
    </source>
</evidence>
<dbReference type="GO" id="GO:0140818">
    <property type="term" value="F:mRNA 5'-triphosphate monophosphatase activity"/>
    <property type="evidence" value="ECO:0007669"/>
    <property type="project" value="UniProtKB-EC"/>
</dbReference>
<dbReference type="GO" id="GO:0005524">
    <property type="term" value="F:ATP binding"/>
    <property type="evidence" value="ECO:0007669"/>
    <property type="project" value="InterPro"/>
</dbReference>
<dbReference type="GO" id="GO:0004484">
    <property type="term" value="F:mRNA guanylyltransferase activity"/>
    <property type="evidence" value="ECO:0000318"/>
    <property type="project" value="GO_Central"/>
</dbReference>
<comment type="catalytic activity">
    <reaction evidence="12">
        <text>a 5'-end triphospho-ribonucleoside in mRNA + H2O = a 5'-end diphospho-ribonucleoside in mRNA + phosphate + H(+)</text>
        <dbReference type="Rhea" id="RHEA:67004"/>
        <dbReference type="Rhea" id="RHEA-COMP:17164"/>
        <dbReference type="Rhea" id="RHEA-COMP:17165"/>
        <dbReference type="ChEBI" id="CHEBI:15377"/>
        <dbReference type="ChEBI" id="CHEBI:15378"/>
        <dbReference type="ChEBI" id="CHEBI:43474"/>
        <dbReference type="ChEBI" id="CHEBI:167616"/>
        <dbReference type="ChEBI" id="CHEBI:167618"/>
        <dbReference type="EC" id="3.6.1.74"/>
    </reaction>
</comment>
<evidence type="ECO:0000313" key="21">
    <source>
        <dbReference type="Proteomes" id="UP000015101"/>
    </source>
</evidence>
<keyword evidence="21" id="KW-1185">Reference proteome</keyword>
<feature type="binding site" evidence="15">
    <location>
        <position position="319"/>
    </location>
    <ligand>
        <name>GTP</name>
        <dbReference type="ChEBI" id="CHEBI:37565"/>
    </ligand>
</feature>
<dbReference type="InterPro" id="IPR000387">
    <property type="entry name" value="Tyr_Pase_dom"/>
</dbReference>
<dbReference type="EnsemblMetazoa" id="HelroT79299">
    <property type="protein sequence ID" value="HelroP79299"/>
    <property type="gene ID" value="HelroG79299"/>
</dbReference>
<feature type="region of interest" description="Disordered" evidence="16">
    <location>
        <begin position="581"/>
        <end position="633"/>
    </location>
</feature>
<feature type="active site" description="N6-GMP-lysine intermediate" evidence="14">
    <location>
        <position position="298"/>
    </location>
</feature>
<keyword evidence="10 12" id="KW-0539">Nucleus</keyword>
<dbReference type="Pfam" id="PF01331">
    <property type="entry name" value="mRNA_cap_enzyme"/>
    <property type="match status" value="1"/>
</dbReference>
<accession>T1G3M3</accession>
<name>T1G3M3_HELRO</name>
<proteinExistence type="inferred from homology"/>
<gene>
    <name evidence="20" type="primary">20215671</name>
    <name evidence="19" type="ORF">HELRODRAFT_79299</name>
</gene>
<dbReference type="CDD" id="cd07895">
    <property type="entry name" value="Adenylation_mRNA_capping"/>
    <property type="match status" value="1"/>
</dbReference>
<feature type="binding site" evidence="15">
    <location>
        <begin position="348"/>
        <end position="350"/>
    </location>
    <ligand>
        <name>GTP</name>
        <dbReference type="ChEBI" id="CHEBI:37565"/>
    </ligand>
</feature>
<feature type="active site" description="Phosphocysteine intermediate" evidence="13">
    <location>
        <position position="138"/>
    </location>
</feature>
<dbReference type="InterPro" id="IPR020422">
    <property type="entry name" value="TYR_PHOSPHATASE_DUAL_dom"/>
</dbReference>
<dbReference type="InterPro" id="IPR016130">
    <property type="entry name" value="Tyr_Pase_AS"/>
</dbReference>
<evidence type="ECO:0000256" key="7">
    <source>
        <dbReference type="ARBA" id="ARBA00022912"/>
    </source>
</evidence>
<dbReference type="SUPFAM" id="SSF50249">
    <property type="entry name" value="Nucleic acid-binding proteins"/>
    <property type="match status" value="1"/>
</dbReference>
<dbReference type="SUPFAM" id="SSF52799">
    <property type="entry name" value="(Phosphotyrosine protein) phosphatases II"/>
    <property type="match status" value="1"/>
</dbReference>
<dbReference type="InterPro" id="IPR013846">
    <property type="entry name" value="mRNA_cap_enzyme_C"/>
</dbReference>
<feature type="compositionally biased region" description="Basic residues" evidence="16">
    <location>
        <begin position="606"/>
        <end position="616"/>
    </location>
</feature>
<dbReference type="InterPro" id="IPR001339">
    <property type="entry name" value="mRNA_cap_enzyme_adenylation"/>
</dbReference>
<evidence type="ECO:0000256" key="12">
    <source>
        <dbReference type="PIRNR" id="PIRNR036958"/>
    </source>
</evidence>
<dbReference type="FunFam" id="3.30.470.30:FF:000040">
    <property type="entry name" value="mRNA-capping enzyme"/>
    <property type="match status" value="1"/>
</dbReference>
<evidence type="ECO:0000256" key="6">
    <source>
        <dbReference type="ARBA" id="ARBA00022801"/>
    </source>
</evidence>
<dbReference type="InterPro" id="IPR051029">
    <property type="entry name" value="mRNA_Capping_Enz/RNA_Phosphat"/>
</dbReference>
<comment type="catalytic activity">
    <reaction evidence="11">
        <text>a 5'-end diphospho-ribonucleoside in mRNA + GTP + H(+) = a 5'-end (5'-triphosphoguanosine)-ribonucleoside in mRNA + diphosphate</text>
        <dbReference type="Rhea" id="RHEA:67012"/>
        <dbReference type="Rhea" id="RHEA-COMP:17165"/>
        <dbReference type="Rhea" id="RHEA-COMP:17166"/>
        <dbReference type="ChEBI" id="CHEBI:15378"/>
        <dbReference type="ChEBI" id="CHEBI:33019"/>
        <dbReference type="ChEBI" id="CHEBI:37565"/>
        <dbReference type="ChEBI" id="CHEBI:167616"/>
        <dbReference type="ChEBI" id="CHEBI:167617"/>
        <dbReference type="EC" id="2.7.7.50"/>
    </reaction>
    <physiologicalReaction direction="left-to-right" evidence="11">
        <dbReference type="Rhea" id="RHEA:67013"/>
    </physiologicalReaction>
</comment>
<reference evidence="20" key="3">
    <citation type="submission" date="2015-06" db="UniProtKB">
        <authorList>
            <consortium name="EnsemblMetazoa"/>
        </authorList>
    </citation>
    <scope>IDENTIFICATION</scope>
</reference>
<dbReference type="GO" id="GO:0004651">
    <property type="term" value="F:polynucleotide 5'-phosphatase activity"/>
    <property type="evidence" value="ECO:0007669"/>
    <property type="project" value="UniProtKB-UniRule"/>
</dbReference>
<dbReference type="AlphaFoldDB" id="T1G3M3"/>
<dbReference type="EC" id="3.6.1.74" evidence="12"/>
<feature type="compositionally biased region" description="Polar residues" evidence="16">
    <location>
        <begin position="581"/>
        <end position="600"/>
    </location>
</feature>
<dbReference type="RefSeq" id="XP_009017546.1">
    <property type="nucleotide sequence ID" value="XM_009019298.1"/>
</dbReference>
<evidence type="ECO:0000256" key="11">
    <source>
        <dbReference type="ARBA" id="ARBA00044624"/>
    </source>
</evidence>
<comment type="function">
    <text evidence="12">Bifunctional mRNA-capping enzyme exhibiting RNA 5'-triphosphate monophosphatase activity in the N-terminal part and mRNA guanylyltransferase activity in the C-terminal part. Catalyzes the first two steps of cap formation: by removing the gamma-phosphate from the 5'-triphosphate end of nascent mRNA to yield a diphosphate end, and by transferring the GMP moiety of GTP to the 5'-diphosphate terminus of RNA via a covalent enzyme-GMP reaction intermediate.</text>
</comment>
<keyword evidence="5 12" id="KW-0547">Nucleotide-binding</keyword>
<dbReference type="GO" id="GO:0004721">
    <property type="term" value="F:phosphoprotein phosphatase activity"/>
    <property type="evidence" value="ECO:0007669"/>
    <property type="project" value="UniProtKB-UniRule"/>
</dbReference>
<reference evidence="21" key="1">
    <citation type="submission" date="2012-12" db="EMBL/GenBank/DDBJ databases">
        <authorList>
            <person name="Hellsten U."/>
            <person name="Grimwood J."/>
            <person name="Chapman J.A."/>
            <person name="Shapiro H."/>
            <person name="Aerts A."/>
            <person name="Otillar R.P."/>
            <person name="Terry A.Y."/>
            <person name="Boore J.L."/>
            <person name="Simakov O."/>
            <person name="Marletaz F."/>
            <person name="Cho S.-J."/>
            <person name="Edsinger-Gonzales E."/>
            <person name="Havlak P."/>
            <person name="Kuo D.-H."/>
            <person name="Larsson T."/>
            <person name="Lv J."/>
            <person name="Arendt D."/>
            <person name="Savage R."/>
            <person name="Osoegawa K."/>
            <person name="de Jong P."/>
            <person name="Lindberg D.R."/>
            <person name="Seaver E.C."/>
            <person name="Weisblat D.A."/>
            <person name="Putnam N.H."/>
            <person name="Grigoriev I.V."/>
            <person name="Rokhsar D.S."/>
        </authorList>
    </citation>
    <scope>NUCLEOTIDE SEQUENCE</scope>
</reference>
<dbReference type="Pfam" id="PF03919">
    <property type="entry name" value="mRNA_cap_C"/>
    <property type="match status" value="1"/>
</dbReference>
<dbReference type="eggNOG" id="KOG2386">
    <property type="taxonomic scope" value="Eukaryota"/>
</dbReference>
<dbReference type="InterPro" id="IPR029021">
    <property type="entry name" value="Prot-tyrosine_phosphatase-like"/>
</dbReference>
<dbReference type="Gene3D" id="3.30.1490.430">
    <property type="match status" value="1"/>
</dbReference>
<dbReference type="HOGENOM" id="CLU_021710_3_0_1"/>
<dbReference type="FunCoup" id="T1G3M3">
    <property type="interactions" value="1706"/>
</dbReference>
<dbReference type="PROSITE" id="PS50054">
    <property type="entry name" value="TYR_PHOSPHATASE_DUAL"/>
    <property type="match status" value="1"/>
</dbReference>
<evidence type="ECO:0000256" key="8">
    <source>
        <dbReference type="ARBA" id="ARBA00023042"/>
    </source>
</evidence>
<feature type="binding site" evidence="15">
    <location>
        <position position="303"/>
    </location>
    <ligand>
        <name>GTP</name>
        <dbReference type="ChEBI" id="CHEBI:37565"/>
    </ligand>
</feature>
<dbReference type="Gene3D" id="3.90.190.10">
    <property type="entry name" value="Protein tyrosine phosphatase superfamily"/>
    <property type="match status" value="1"/>
</dbReference>
<evidence type="ECO:0000256" key="10">
    <source>
        <dbReference type="ARBA" id="ARBA00023242"/>
    </source>
</evidence>
<dbReference type="InterPro" id="IPR000340">
    <property type="entry name" value="Dual-sp_phosphatase_cat-dom"/>
</dbReference>
<dbReference type="GO" id="GO:0005634">
    <property type="term" value="C:nucleus"/>
    <property type="evidence" value="ECO:0007669"/>
    <property type="project" value="UniProtKB-SubCell"/>
</dbReference>
<evidence type="ECO:0000313" key="19">
    <source>
        <dbReference type="EMBL" id="ESO04277.1"/>
    </source>
</evidence>
<keyword evidence="9 12" id="KW-0342">GTP-binding</keyword>
<evidence type="ECO:0000256" key="2">
    <source>
        <dbReference type="ARBA" id="ARBA00022664"/>
    </source>
</evidence>
<dbReference type="Proteomes" id="UP000015101">
    <property type="component" value="Unassembled WGS sequence"/>
</dbReference>
<dbReference type="FunFam" id="3.90.190.10:FF:000040">
    <property type="entry name" value="mRNA-capping enzyme"/>
    <property type="match status" value="1"/>
</dbReference>
<evidence type="ECO:0000256" key="16">
    <source>
        <dbReference type="SAM" id="MobiDB-lite"/>
    </source>
</evidence>
<dbReference type="GO" id="GO:0006370">
    <property type="term" value="P:7-methylguanosine mRNA capping"/>
    <property type="evidence" value="ECO:0000318"/>
    <property type="project" value="GO_Central"/>
</dbReference>
<dbReference type="PIRSF" id="PIRSF036958">
    <property type="entry name" value="mRNA_capping_HCE"/>
    <property type="match status" value="1"/>
</dbReference>
<feature type="domain" description="Tyrosine specific protein phosphatases" evidence="18">
    <location>
        <begin position="116"/>
        <end position="183"/>
    </location>
</feature>
<dbReference type="PANTHER" id="PTHR10367">
    <property type="entry name" value="MRNA-CAPPING ENZYME"/>
    <property type="match status" value="1"/>
</dbReference>
<keyword evidence="3 12" id="KW-0808">Transferase</keyword>
<comment type="similarity">
    <text evidence="12">In the N-terminal section; belongs to the non-receptor class of the protein-tyrosine phosphatase family.</text>
</comment>
<dbReference type="OMA" id="CEANDTH"/>
<dbReference type="PROSITE" id="PS00383">
    <property type="entry name" value="TYR_PHOSPHATASE_1"/>
    <property type="match status" value="1"/>
</dbReference>
<dbReference type="InterPro" id="IPR012340">
    <property type="entry name" value="NA-bd_OB-fold"/>
</dbReference>
<evidence type="ECO:0000313" key="20">
    <source>
        <dbReference type="EnsemblMetazoa" id="HelroP79299"/>
    </source>
</evidence>
<dbReference type="EMBL" id="KB096502">
    <property type="protein sequence ID" value="ESO04277.1"/>
    <property type="molecule type" value="Genomic_DNA"/>
</dbReference>
<evidence type="ECO:0000256" key="1">
    <source>
        <dbReference type="ARBA" id="ARBA00004123"/>
    </source>
</evidence>
<dbReference type="InParanoid" id="T1G3M3"/>
<dbReference type="PANTHER" id="PTHR10367:SF17">
    <property type="entry name" value="MRNA-CAPPING ENZYME"/>
    <property type="match status" value="1"/>
</dbReference>
<dbReference type="Gene3D" id="2.40.50.140">
    <property type="entry name" value="Nucleic acid-binding proteins"/>
    <property type="match status" value="1"/>
</dbReference>
<evidence type="ECO:0000256" key="3">
    <source>
        <dbReference type="ARBA" id="ARBA00022679"/>
    </source>
</evidence>